<dbReference type="Pfam" id="PF07670">
    <property type="entry name" value="Gate"/>
    <property type="match status" value="1"/>
</dbReference>
<evidence type="ECO:0000259" key="3">
    <source>
        <dbReference type="Pfam" id="PF07670"/>
    </source>
</evidence>
<evidence type="ECO:0000259" key="2">
    <source>
        <dbReference type="Pfam" id="PF01926"/>
    </source>
</evidence>
<accession>A0A1Q5P3D0</accession>
<feature type="transmembrane region" description="Helical" evidence="1">
    <location>
        <begin position="484"/>
        <end position="505"/>
    </location>
</feature>
<evidence type="ECO:0000313" key="5">
    <source>
        <dbReference type="Proteomes" id="UP000186524"/>
    </source>
</evidence>
<dbReference type="RefSeq" id="WP_073711479.1">
    <property type="nucleotide sequence ID" value="NZ_MRWQ01000006.1"/>
</dbReference>
<dbReference type="PANTHER" id="PTHR43185">
    <property type="entry name" value="FERROUS IRON TRANSPORT PROTEIN B"/>
    <property type="match status" value="1"/>
</dbReference>
<feature type="transmembrane region" description="Helical" evidence="1">
    <location>
        <begin position="437"/>
        <end position="460"/>
    </location>
</feature>
<dbReference type="InterPro" id="IPR050860">
    <property type="entry name" value="FeoB_GTPase"/>
</dbReference>
<comment type="caution">
    <text evidence="4">The sequence shown here is derived from an EMBL/GenBank/DDBJ whole genome shotgun (WGS) entry which is preliminary data.</text>
</comment>
<feature type="domain" description="Nucleoside transporter/FeoB GTPase Gate" evidence="3">
    <location>
        <begin position="252"/>
        <end position="346"/>
    </location>
</feature>
<dbReference type="SUPFAM" id="SSF52540">
    <property type="entry name" value="P-loop containing nucleoside triphosphate hydrolases"/>
    <property type="match status" value="1"/>
</dbReference>
<keyword evidence="5" id="KW-1185">Reference proteome</keyword>
<dbReference type="EMBL" id="MRWQ01000006">
    <property type="protein sequence ID" value="OKL36755.1"/>
    <property type="molecule type" value="Genomic_DNA"/>
</dbReference>
<sequence>MKIVLVGLESSGKTSILSAISKKTIPVHGSNVRGSTSSVYEYSVHQQQYIDTPGIREESELVTSLYTRKTVEKANVLWYVVRGTHFVKEITLLFSIYPPGNKPAKIIVTFEDKLGVMSKKAIDFLKEQYSLPIVLINARELSAEEVDKVKVDGRLLSEMDINRLKSLPITETQAPVPLFEHRWLGPAFSLLLLLCTFALPVFISYRLSSYLELVVEQVMISPILNLVNGFPNWLSTLLVGDYGLLSLGMYSFVWAFPIVLLFSLIVALTDESGLKDRITDSLDPFLRKWKLTGHDLVPIISGFGCNVVAIQGSRSCHVCSRKNCISVISFGSACSYQMGATLSVFAAAGHIELILPYLFLLAFFSLVHVRIWNRNRLVPVFKKHETYLQFPSGRTLWYRIKPVIQQFILQAMPIFLVICLIASLFSIAGILRVIHEWMGPIFHIIGLSEAAAPAFVASIFRKDGILLLNEGGGELLASLTMPELLIAVYLCSTFSSCLVTLLKIAKELSWKEAVELAGKQVVTSIGSTILLSTTLLLF</sequence>
<feature type="transmembrane region" description="Helical" evidence="1">
    <location>
        <begin position="247"/>
        <end position="268"/>
    </location>
</feature>
<evidence type="ECO:0008006" key="6">
    <source>
        <dbReference type="Google" id="ProtNLM"/>
    </source>
</evidence>
<dbReference type="PANTHER" id="PTHR43185:SF1">
    <property type="entry name" value="FE(2+) TRANSPORTER FEOB"/>
    <property type="match status" value="1"/>
</dbReference>
<dbReference type="CDD" id="cd00882">
    <property type="entry name" value="Ras_like_GTPase"/>
    <property type="match status" value="1"/>
</dbReference>
<dbReference type="Pfam" id="PF01926">
    <property type="entry name" value="MMR_HSR1"/>
    <property type="match status" value="1"/>
</dbReference>
<feature type="domain" description="G" evidence="2">
    <location>
        <begin position="2"/>
        <end position="90"/>
    </location>
</feature>
<evidence type="ECO:0000256" key="1">
    <source>
        <dbReference type="SAM" id="Phobius"/>
    </source>
</evidence>
<dbReference type="InterPro" id="IPR027417">
    <property type="entry name" value="P-loop_NTPase"/>
</dbReference>
<dbReference type="STRING" id="1714354.BLL40_08455"/>
<dbReference type="GO" id="GO:0015093">
    <property type="term" value="F:ferrous iron transmembrane transporter activity"/>
    <property type="evidence" value="ECO:0007669"/>
    <property type="project" value="TreeGrafter"/>
</dbReference>
<name>A0A1Q5P3D0_9BACI</name>
<protein>
    <recommendedName>
        <fullName evidence="6">Ferrous iron transporter B</fullName>
    </recommendedName>
</protein>
<dbReference type="InterPro" id="IPR006073">
    <property type="entry name" value="GTP-bd"/>
</dbReference>
<dbReference type="Proteomes" id="UP000186524">
    <property type="component" value="Unassembled WGS sequence"/>
</dbReference>
<keyword evidence="1" id="KW-1133">Transmembrane helix</keyword>
<gene>
    <name evidence="4" type="ORF">BLL40_08455</name>
</gene>
<dbReference type="OrthoDB" id="9809127at2"/>
<dbReference type="GO" id="GO:0005886">
    <property type="term" value="C:plasma membrane"/>
    <property type="evidence" value="ECO:0007669"/>
    <property type="project" value="TreeGrafter"/>
</dbReference>
<dbReference type="AlphaFoldDB" id="A0A1Q5P3D0"/>
<keyword evidence="1" id="KW-0812">Transmembrane</keyword>
<dbReference type="GO" id="GO:0005525">
    <property type="term" value="F:GTP binding"/>
    <property type="evidence" value="ECO:0007669"/>
    <property type="project" value="InterPro"/>
</dbReference>
<evidence type="ECO:0000313" key="4">
    <source>
        <dbReference type="EMBL" id="OKL36755.1"/>
    </source>
</evidence>
<dbReference type="Gene3D" id="3.40.50.300">
    <property type="entry name" value="P-loop containing nucleotide triphosphate hydrolases"/>
    <property type="match status" value="1"/>
</dbReference>
<feature type="transmembrane region" description="Helical" evidence="1">
    <location>
        <begin position="407"/>
        <end position="431"/>
    </location>
</feature>
<keyword evidence="1" id="KW-0472">Membrane</keyword>
<feature type="transmembrane region" description="Helical" evidence="1">
    <location>
        <begin position="183"/>
        <end position="203"/>
    </location>
</feature>
<organism evidence="4 5">
    <name type="scientific">Domibacillus mangrovi</name>
    <dbReference type="NCBI Taxonomy" id="1714354"/>
    <lineage>
        <taxon>Bacteria</taxon>
        <taxon>Bacillati</taxon>
        <taxon>Bacillota</taxon>
        <taxon>Bacilli</taxon>
        <taxon>Bacillales</taxon>
        <taxon>Bacillaceae</taxon>
        <taxon>Domibacillus</taxon>
    </lineage>
</organism>
<dbReference type="InterPro" id="IPR011642">
    <property type="entry name" value="Gate_dom"/>
</dbReference>
<reference evidence="4 5" key="1">
    <citation type="submission" date="2016-12" db="EMBL/GenBank/DDBJ databases">
        <title>Domibacillus sp. SAOS 44 whole genome sequencing.</title>
        <authorList>
            <person name="Verma A."/>
            <person name="Krishnamurthi S."/>
        </authorList>
    </citation>
    <scope>NUCLEOTIDE SEQUENCE [LARGE SCALE GENOMIC DNA]</scope>
    <source>
        <strain evidence="4 5">SAOS 44</strain>
    </source>
</reference>
<proteinExistence type="predicted"/>